<keyword evidence="1" id="KW-0472">Membrane</keyword>
<evidence type="ECO:0000256" key="1">
    <source>
        <dbReference type="SAM" id="Phobius"/>
    </source>
</evidence>
<dbReference type="AlphaFoldDB" id="A0A146L835"/>
<dbReference type="EMBL" id="GDHC01015809">
    <property type="protein sequence ID" value="JAQ02820.1"/>
    <property type="molecule type" value="Transcribed_RNA"/>
</dbReference>
<name>A0A146L835_LYGHE</name>
<feature type="transmembrane region" description="Helical" evidence="1">
    <location>
        <begin position="78"/>
        <end position="101"/>
    </location>
</feature>
<reference evidence="2" key="1">
    <citation type="journal article" date="2016" name="Gigascience">
        <title>De novo construction of an expanded transcriptome assembly for the western tarnished plant bug, Lygus hesperus.</title>
        <authorList>
            <person name="Tassone E.E."/>
            <person name="Geib S.M."/>
            <person name="Hall B."/>
            <person name="Fabrick J.A."/>
            <person name="Brent C.S."/>
            <person name="Hull J.J."/>
        </authorList>
    </citation>
    <scope>NUCLEOTIDE SEQUENCE</scope>
</reference>
<sequence>KDIIDLTYGEEHAVVKYLSAHNIDYYKLPETTGKVNIETTENFNIETTETVNIQTKENDTNITTAADQVITSSHLGTIITMTIISTTVSSLIVISLIFVLYRISKKYMRERIEPPSYTPGYVMAPRSQCTFNQMEEERSVSSKI</sequence>
<protein>
    <submittedName>
        <fullName evidence="2">Uncharacterized protein</fullName>
    </submittedName>
</protein>
<evidence type="ECO:0000313" key="2">
    <source>
        <dbReference type="EMBL" id="JAQ02820.1"/>
    </source>
</evidence>
<proteinExistence type="predicted"/>
<keyword evidence="1" id="KW-1133">Transmembrane helix</keyword>
<organism evidence="2">
    <name type="scientific">Lygus hesperus</name>
    <name type="common">Western plant bug</name>
    <dbReference type="NCBI Taxonomy" id="30085"/>
    <lineage>
        <taxon>Eukaryota</taxon>
        <taxon>Metazoa</taxon>
        <taxon>Ecdysozoa</taxon>
        <taxon>Arthropoda</taxon>
        <taxon>Hexapoda</taxon>
        <taxon>Insecta</taxon>
        <taxon>Pterygota</taxon>
        <taxon>Neoptera</taxon>
        <taxon>Paraneoptera</taxon>
        <taxon>Hemiptera</taxon>
        <taxon>Heteroptera</taxon>
        <taxon>Panheteroptera</taxon>
        <taxon>Cimicomorpha</taxon>
        <taxon>Miridae</taxon>
        <taxon>Mirini</taxon>
        <taxon>Lygus</taxon>
    </lineage>
</organism>
<gene>
    <name evidence="2" type="ORF">g.45484</name>
</gene>
<feature type="non-terminal residue" evidence="2">
    <location>
        <position position="1"/>
    </location>
</feature>
<keyword evidence="1" id="KW-0812">Transmembrane</keyword>
<accession>A0A146L835</accession>